<evidence type="ECO:0000256" key="1">
    <source>
        <dbReference type="SAM" id="MobiDB-lite"/>
    </source>
</evidence>
<reference evidence="2" key="1">
    <citation type="submission" date="2018-06" db="EMBL/GenBank/DDBJ databases">
        <authorList>
            <person name="Zhirakovskaya E."/>
        </authorList>
    </citation>
    <scope>NUCLEOTIDE SEQUENCE</scope>
</reference>
<organism evidence="2">
    <name type="scientific">hydrothermal vent metagenome</name>
    <dbReference type="NCBI Taxonomy" id="652676"/>
    <lineage>
        <taxon>unclassified sequences</taxon>
        <taxon>metagenomes</taxon>
        <taxon>ecological metagenomes</taxon>
    </lineage>
</organism>
<gene>
    <name evidence="2" type="ORF">MNBD_GAMMA08-1747</name>
</gene>
<dbReference type="AlphaFoldDB" id="A0A3B0XAP5"/>
<name>A0A3B0XAP5_9ZZZZ</name>
<protein>
    <submittedName>
        <fullName evidence="2">Uncharacterized protein</fullName>
    </submittedName>
</protein>
<proteinExistence type="predicted"/>
<evidence type="ECO:0000313" key="2">
    <source>
        <dbReference type="EMBL" id="VAW61463.1"/>
    </source>
</evidence>
<feature type="compositionally biased region" description="Basic and acidic residues" evidence="1">
    <location>
        <begin position="68"/>
        <end position="82"/>
    </location>
</feature>
<feature type="region of interest" description="Disordered" evidence="1">
    <location>
        <begin position="66"/>
        <end position="90"/>
    </location>
</feature>
<sequence>MMKQMFLLLILLTSSLTHADTIELSNGKTFEGVFSGRDGDNINFKVDGINMSFKAADVKNIAMGGSAARKESKTKTTTEKPAKKSTPKSATLDAGTSLTIKLGSTLDSGKHATGHKFSALLEGNLSSNGAIVAPAGSKVYGVISESVKARRLAGSAKIMITLTEININGAISPISTSAINALTESTGKSTAGRVGRAAAIGALADGSDGAKTGAKIGLGVSLLRGGNQVVVPAGTLLDFKLTAPLKVK</sequence>
<accession>A0A3B0XAP5</accession>
<dbReference type="EMBL" id="UOFH01000182">
    <property type="protein sequence ID" value="VAW61463.1"/>
    <property type="molecule type" value="Genomic_DNA"/>
</dbReference>